<dbReference type="RefSeq" id="WP_147318574.1">
    <property type="nucleotide sequence ID" value="NZ_CP069810.1"/>
</dbReference>
<accession>A0ABX7HSH9</accession>
<evidence type="ECO:0000313" key="1">
    <source>
        <dbReference type="EMBL" id="QRQ93282.1"/>
    </source>
</evidence>
<protein>
    <submittedName>
        <fullName evidence="1">Uncharacterized protein</fullName>
    </submittedName>
</protein>
<organism evidence="1 2">
    <name type="scientific">Cupriavidus oxalaticus</name>
    <dbReference type="NCBI Taxonomy" id="96344"/>
    <lineage>
        <taxon>Bacteria</taxon>
        <taxon>Pseudomonadati</taxon>
        <taxon>Pseudomonadota</taxon>
        <taxon>Betaproteobacteria</taxon>
        <taxon>Burkholderiales</taxon>
        <taxon>Burkholderiaceae</taxon>
        <taxon>Cupriavidus</taxon>
    </lineage>
</organism>
<sequence length="93" mass="10300">MRDPISGKQRNETAIACMQRDALRQIHKILAPLLRAAPIIFSYRATTCAARQSHTMHMTWQLPRNIHLRCATARITLTKAAIIAAGVGIMPAP</sequence>
<dbReference type="Proteomes" id="UP000623307">
    <property type="component" value="Chromosome 2"/>
</dbReference>
<proteinExistence type="predicted"/>
<reference evidence="1 2" key="1">
    <citation type="submission" date="2021-02" db="EMBL/GenBank/DDBJ databases">
        <title>Complete Genome Sequence of Cupriavidus oxalaticus Strain Ox1, a Soil Oxalate-Degrading Species.</title>
        <authorList>
            <person name="Palmieri F."/>
            <person name="Udriet P."/>
            <person name="Deuasquier M."/>
            <person name="Beaudoing E."/>
            <person name="Johnson S.L."/>
            <person name="Davenport K.W."/>
            <person name="Chain P.S."/>
            <person name="Bindschedler S."/>
            <person name="Junier P."/>
        </authorList>
    </citation>
    <scope>NUCLEOTIDE SEQUENCE [LARGE SCALE GENOMIC DNA]</scope>
    <source>
        <strain evidence="1 2">Ox1</strain>
    </source>
</reference>
<name>A0ABX7HSH9_9BURK</name>
<dbReference type="EMBL" id="CP069812">
    <property type="protein sequence ID" value="QRQ93282.1"/>
    <property type="molecule type" value="Genomic_DNA"/>
</dbReference>
<gene>
    <name evidence="1" type="ORF">JTE92_24695</name>
</gene>
<keyword evidence="2" id="KW-1185">Reference proteome</keyword>
<dbReference type="GeneID" id="303492768"/>
<evidence type="ECO:0000313" key="2">
    <source>
        <dbReference type="Proteomes" id="UP000623307"/>
    </source>
</evidence>